<accession>A0A4Y2BQR4</accession>
<gene>
    <name evidence="3" type="ORF">AVEN_93067_1</name>
    <name evidence="2" type="ORF">AVEN_99979_1</name>
</gene>
<dbReference type="EMBL" id="BGPR01084084">
    <property type="protein sequence ID" value="GBL94018.1"/>
    <property type="molecule type" value="Genomic_DNA"/>
</dbReference>
<evidence type="ECO:0000313" key="3">
    <source>
        <dbReference type="EMBL" id="GBL94018.1"/>
    </source>
</evidence>
<dbReference type="Proteomes" id="UP000499080">
    <property type="component" value="Unassembled WGS sequence"/>
</dbReference>
<feature type="chain" id="PRO_5036129072" description="Secreted protein" evidence="1">
    <location>
        <begin position="22"/>
        <end position="156"/>
    </location>
</feature>
<sequence>MFTLSALLYLKVLPLFRQCLYHYTVPNKSCPQHADGEALSPQVFSRPCTLLGWVGPVWVFLRHTSGRVFALTYDLACNRPIHGARLPDLHPSWVGRASVSILTPHHREGIWHQRIQTRLHGVFSVESCFEPGTLQDLTSRPPRLPYCTGIIANARG</sequence>
<dbReference type="AlphaFoldDB" id="A0A4Y2BQR4"/>
<reference evidence="2 4" key="1">
    <citation type="journal article" date="2019" name="Sci. Rep.">
        <title>Orb-weaving spider Araneus ventricosus genome elucidates the spidroin gene catalogue.</title>
        <authorList>
            <person name="Kono N."/>
            <person name="Nakamura H."/>
            <person name="Ohtoshi R."/>
            <person name="Moran D.A.P."/>
            <person name="Shinohara A."/>
            <person name="Yoshida Y."/>
            <person name="Fujiwara M."/>
            <person name="Mori M."/>
            <person name="Tomita M."/>
            <person name="Arakawa K."/>
        </authorList>
    </citation>
    <scope>NUCLEOTIDE SEQUENCE [LARGE SCALE GENOMIC DNA]</scope>
</reference>
<dbReference type="EMBL" id="BGPR01084077">
    <property type="protein sequence ID" value="GBL93989.1"/>
    <property type="molecule type" value="Genomic_DNA"/>
</dbReference>
<comment type="caution">
    <text evidence="2">The sequence shown here is derived from an EMBL/GenBank/DDBJ whole genome shotgun (WGS) entry which is preliminary data.</text>
</comment>
<evidence type="ECO:0000313" key="4">
    <source>
        <dbReference type="Proteomes" id="UP000499080"/>
    </source>
</evidence>
<evidence type="ECO:0008006" key="5">
    <source>
        <dbReference type="Google" id="ProtNLM"/>
    </source>
</evidence>
<proteinExistence type="predicted"/>
<evidence type="ECO:0000256" key="1">
    <source>
        <dbReference type="SAM" id="SignalP"/>
    </source>
</evidence>
<organism evidence="2 4">
    <name type="scientific">Araneus ventricosus</name>
    <name type="common">Orbweaver spider</name>
    <name type="synonym">Epeira ventricosa</name>
    <dbReference type="NCBI Taxonomy" id="182803"/>
    <lineage>
        <taxon>Eukaryota</taxon>
        <taxon>Metazoa</taxon>
        <taxon>Ecdysozoa</taxon>
        <taxon>Arthropoda</taxon>
        <taxon>Chelicerata</taxon>
        <taxon>Arachnida</taxon>
        <taxon>Araneae</taxon>
        <taxon>Araneomorphae</taxon>
        <taxon>Entelegynae</taxon>
        <taxon>Araneoidea</taxon>
        <taxon>Araneidae</taxon>
        <taxon>Araneus</taxon>
    </lineage>
</organism>
<keyword evidence="1" id="KW-0732">Signal</keyword>
<feature type="signal peptide" evidence="1">
    <location>
        <begin position="1"/>
        <end position="21"/>
    </location>
</feature>
<protein>
    <recommendedName>
        <fullName evidence="5">Secreted protein</fullName>
    </recommendedName>
</protein>
<keyword evidence="4" id="KW-1185">Reference proteome</keyword>
<evidence type="ECO:0000313" key="2">
    <source>
        <dbReference type="EMBL" id="GBL93989.1"/>
    </source>
</evidence>
<name>A0A4Y2BQR4_ARAVE</name>